<dbReference type="Proteomes" id="UP001231924">
    <property type="component" value="Unassembled WGS sequence"/>
</dbReference>
<evidence type="ECO:0000256" key="1">
    <source>
        <dbReference type="ARBA" id="ARBA00022676"/>
    </source>
</evidence>
<dbReference type="InterPro" id="IPR004629">
    <property type="entry name" value="WecG_TagA_CpsF"/>
</dbReference>
<comment type="caution">
    <text evidence="3">The sequence shown here is derived from an EMBL/GenBank/DDBJ whole genome shotgun (WGS) entry which is preliminary data.</text>
</comment>
<organism evidence="3 4">
    <name type="scientific">Actinomycetospora termitidis</name>
    <dbReference type="NCBI Taxonomy" id="3053470"/>
    <lineage>
        <taxon>Bacteria</taxon>
        <taxon>Bacillati</taxon>
        <taxon>Actinomycetota</taxon>
        <taxon>Actinomycetes</taxon>
        <taxon>Pseudonocardiales</taxon>
        <taxon>Pseudonocardiaceae</taxon>
        <taxon>Actinomycetospora</taxon>
    </lineage>
</organism>
<gene>
    <name evidence="3" type="ORF">QRT03_23550</name>
</gene>
<sequence>MPSLAEGRSCRLLDLSLQVFSTPEIAARRLVAARRPDRGVAAFTCNVDHVMLTRSDRTFREAYGRADVVTMDGAPVALLSRWTGAAGAVRVTGVDIVEALGGVGAEQGLRLGIVGGVPGRAQRAGLALQSANPGLPDVLARTPSAGFEIGGDEDEALVRDLAAQGLDVVVVCLGAPKQELWIDRHRDEIPGAVLIGAGATVDYLAGAIRRAPAAFQKTGTEAFWRLSTEFPRLWRRYLVRDSAFILLFAAVLARHHARFGTPLPTPRRPHDENTEAAP</sequence>
<evidence type="ECO:0000313" key="4">
    <source>
        <dbReference type="Proteomes" id="UP001231924"/>
    </source>
</evidence>
<dbReference type="RefSeq" id="WP_286055526.1">
    <property type="nucleotide sequence ID" value="NZ_JASVWF010000006.1"/>
</dbReference>
<evidence type="ECO:0000313" key="3">
    <source>
        <dbReference type="EMBL" id="MDL5158963.1"/>
    </source>
</evidence>
<name>A0ABT7ME73_9PSEU</name>
<keyword evidence="2" id="KW-0808">Transferase</keyword>
<evidence type="ECO:0000256" key="2">
    <source>
        <dbReference type="ARBA" id="ARBA00022679"/>
    </source>
</evidence>
<reference evidence="3 4" key="1">
    <citation type="submission" date="2023-06" db="EMBL/GenBank/DDBJ databases">
        <title>Actinomycetospora Odt1-22.</title>
        <authorList>
            <person name="Supong K."/>
        </authorList>
    </citation>
    <scope>NUCLEOTIDE SEQUENCE [LARGE SCALE GENOMIC DNA]</scope>
    <source>
        <strain evidence="3 4">Odt1-22</strain>
    </source>
</reference>
<dbReference type="PANTHER" id="PTHR34136">
    <property type="match status" value="1"/>
</dbReference>
<dbReference type="PANTHER" id="PTHR34136:SF1">
    <property type="entry name" value="UDP-N-ACETYL-D-MANNOSAMINURONIC ACID TRANSFERASE"/>
    <property type="match status" value="1"/>
</dbReference>
<accession>A0ABT7ME73</accession>
<proteinExistence type="predicted"/>
<dbReference type="NCBIfam" id="TIGR00696">
    <property type="entry name" value="wecG_tagA_cpsF"/>
    <property type="match status" value="1"/>
</dbReference>
<keyword evidence="1" id="KW-0328">Glycosyltransferase</keyword>
<protein>
    <submittedName>
        <fullName evidence="3">WecB/TagA/CpsF family glycosyltransferase</fullName>
    </submittedName>
</protein>
<dbReference type="CDD" id="cd06533">
    <property type="entry name" value="Glyco_transf_WecG_TagA"/>
    <property type="match status" value="1"/>
</dbReference>
<keyword evidence="4" id="KW-1185">Reference proteome</keyword>
<dbReference type="Pfam" id="PF03808">
    <property type="entry name" value="Glyco_tran_WecG"/>
    <property type="match status" value="1"/>
</dbReference>
<dbReference type="EMBL" id="JASVWF010000006">
    <property type="protein sequence ID" value="MDL5158963.1"/>
    <property type="molecule type" value="Genomic_DNA"/>
</dbReference>